<dbReference type="InterPro" id="IPR006703">
    <property type="entry name" value="G_AIG1"/>
</dbReference>
<organism evidence="6 7">
    <name type="scientific">Elysia crispata</name>
    <name type="common">lettuce slug</name>
    <dbReference type="NCBI Taxonomy" id="231223"/>
    <lineage>
        <taxon>Eukaryota</taxon>
        <taxon>Metazoa</taxon>
        <taxon>Spiralia</taxon>
        <taxon>Lophotrochozoa</taxon>
        <taxon>Mollusca</taxon>
        <taxon>Gastropoda</taxon>
        <taxon>Heterobranchia</taxon>
        <taxon>Euthyneura</taxon>
        <taxon>Panpulmonata</taxon>
        <taxon>Sacoglossa</taxon>
        <taxon>Placobranchoidea</taxon>
        <taxon>Plakobranchidae</taxon>
        <taxon>Elysia</taxon>
    </lineage>
</organism>
<accession>A0AAE1DXV5</accession>
<keyword evidence="7" id="KW-1185">Reference proteome</keyword>
<comment type="similarity">
    <text evidence="1">Belongs to the TRAFAC class TrmE-Era-EngA-EngB-Septin-like GTPase superfamily. AIG1/Toc34/Toc159-like paraseptin GTPase family. IAN subfamily.</text>
</comment>
<evidence type="ECO:0000259" key="5">
    <source>
        <dbReference type="PROSITE" id="PS51720"/>
    </source>
</evidence>
<evidence type="ECO:0000313" key="7">
    <source>
        <dbReference type="Proteomes" id="UP001283361"/>
    </source>
</evidence>
<evidence type="ECO:0000256" key="1">
    <source>
        <dbReference type="ARBA" id="ARBA00008535"/>
    </source>
</evidence>
<reference evidence="6" key="1">
    <citation type="journal article" date="2023" name="G3 (Bethesda)">
        <title>A reference genome for the long-term kleptoplast-retaining sea slug Elysia crispata morphotype clarki.</title>
        <authorList>
            <person name="Eastman K.E."/>
            <person name="Pendleton A.L."/>
            <person name="Shaikh M.A."/>
            <person name="Suttiyut T."/>
            <person name="Ogas R."/>
            <person name="Tomko P."/>
            <person name="Gavelis G."/>
            <person name="Widhalm J.R."/>
            <person name="Wisecaver J.H."/>
        </authorList>
    </citation>
    <scope>NUCLEOTIDE SEQUENCE</scope>
    <source>
        <strain evidence="6">ECLA1</strain>
    </source>
</reference>
<evidence type="ECO:0000256" key="3">
    <source>
        <dbReference type="ARBA" id="ARBA00023134"/>
    </source>
</evidence>
<dbReference type="GO" id="GO:0005525">
    <property type="term" value="F:GTP binding"/>
    <property type="evidence" value="ECO:0007669"/>
    <property type="project" value="UniProtKB-KW"/>
</dbReference>
<dbReference type="AlphaFoldDB" id="A0AAE1DXV5"/>
<dbReference type="InterPro" id="IPR045058">
    <property type="entry name" value="GIMA/IAN/Toc"/>
</dbReference>
<dbReference type="PROSITE" id="PS51720">
    <property type="entry name" value="G_AIG1"/>
    <property type="match status" value="1"/>
</dbReference>
<dbReference type="Pfam" id="PF04548">
    <property type="entry name" value="AIG1"/>
    <property type="match status" value="1"/>
</dbReference>
<comment type="caution">
    <text evidence="6">The sequence shown here is derived from an EMBL/GenBank/DDBJ whole genome shotgun (WGS) entry which is preliminary data.</text>
</comment>
<dbReference type="Gene3D" id="3.40.50.300">
    <property type="entry name" value="P-loop containing nucleotide triphosphate hydrolases"/>
    <property type="match status" value="1"/>
</dbReference>
<sequence length="275" mass="31202">MVDIPETKKLFIYLFGKTGTGKSSTGNTILGRKSFSCKSSTSAVTKEIQSETGYLGSREMKVVDGPGLVDEHTGVNEYSMEAVKKKVQDNEDNFHVFLMIWRYGDPFTTDDPAMINAMRKIFGRSVIRNHVIIVMTCGDNFRADTEESKMTFSSWCKNQRGTFSRLLEECQGRIVLIENSRPIANRDEEAVVSLTNQIHGLKAATGKDLDKNNQSWGNIFQTLDLFGDIKRLLYRFRVPIISIIALCAIYYYFGWGNTHQLEIGEKEEVTPFMED</sequence>
<feature type="transmembrane region" description="Helical" evidence="4">
    <location>
        <begin position="232"/>
        <end position="253"/>
    </location>
</feature>
<dbReference type="Proteomes" id="UP001283361">
    <property type="component" value="Unassembled WGS sequence"/>
</dbReference>
<evidence type="ECO:0000313" key="6">
    <source>
        <dbReference type="EMBL" id="KAK3786722.1"/>
    </source>
</evidence>
<dbReference type="PANTHER" id="PTHR10903">
    <property type="entry name" value="GTPASE, IMAP FAMILY MEMBER-RELATED"/>
    <property type="match status" value="1"/>
</dbReference>
<keyword evidence="4" id="KW-0812">Transmembrane</keyword>
<proteinExistence type="inferred from homology"/>
<dbReference type="InterPro" id="IPR027417">
    <property type="entry name" value="P-loop_NTPase"/>
</dbReference>
<evidence type="ECO:0000256" key="2">
    <source>
        <dbReference type="ARBA" id="ARBA00022741"/>
    </source>
</evidence>
<dbReference type="PANTHER" id="PTHR10903:SF184">
    <property type="entry name" value="GTP-BINDING PROTEIN A"/>
    <property type="match status" value="1"/>
</dbReference>
<gene>
    <name evidence="6" type="ORF">RRG08_000930</name>
</gene>
<protein>
    <recommendedName>
        <fullName evidence="5">AIG1-type G domain-containing protein</fullName>
    </recommendedName>
</protein>
<keyword evidence="3" id="KW-0342">GTP-binding</keyword>
<keyword evidence="4" id="KW-1133">Transmembrane helix</keyword>
<dbReference type="EMBL" id="JAWDGP010001945">
    <property type="protein sequence ID" value="KAK3786722.1"/>
    <property type="molecule type" value="Genomic_DNA"/>
</dbReference>
<evidence type="ECO:0000256" key="4">
    <source>
        <dbReference type="SAM" id="Phobius"/>
    </source>
</evidence>
<keyword evidence="4" id="KW-0472">Membrane</keyword>
<name>A0AAE1DXV5_9GAST</name>
<feature type="domain" description="AIG1-type G" evidence="5">
    <location>
        <begin position="7"/>
        <end position="214"/>
    </location>
</feature>
<dbReference type="SUPFAM" id="SSF52540">
    <property type="entry name" value="P-loop containing nucleoside triphosphate hydrolases"/>
    <property type="match status" value="1"/>
</dbReference>
<keyword evidence="2" id="KW-0547">Nucleotide-binding</keyword>